<reference evidence="2" key="1">
    <citation type="journal article" date="2020" name="Nature">
        <title>Giant virus diversity and host interactions through global metagenomics.</title>
        <authorList>
            <person name="Schulz F."/>
            <person name="Roux S."/>
            <person name="Paez-Espino D."/>
            <person name="Jungbluth S."/>
            <person name="Walsh D.A."/>
            <person name="Denef V.J."/>
            <person name="McMahon K.D."/>
            <person name="Konstantinidis K.T."/>
            <person name="Eloe-Fadrosh E.A."/>
            <person name="Kyrpides N.C."/>
            <person name="Woyke T."/>
        </authorList>
    </citation>
    <scope>NUCLEOTIDE SEQUENCE</scope>
    <source>
        <strain evidence="2">GVMAG-S-3300013006-138</strain>
    </source>
</reference>
<keyword evidence="1" id="KW-0175">Coiled coil</keyword>
<organism evidence="2">
    <name type="scientific">viral metagenome</name>
    <dbReference type="NCBI Taxonomy" id="1070528"/>
    <lineage>
        <taxon>unclassified sequences</taxon>
        <taxon>metagenomes</taxon>
        <taxon>organismal metagenomes</taxon>
    </lineage>
</organism>
<protein>
    <submittedName>
        <fullName evidence="2">Uncharacterized protein</fullName>
    </submittedName>
</protein>
<evidence type="ECO:0000313" key="2">
    <source>
        <dbReference type="EMBL" id="QHU18220.1"/>
    </source>
</evidence>
<accession>A0A6C0KNE8</accession>
<feature type="coiled-coil region" evidence="1">
    <location>
        <begin position="14"/>
        <end position="41"/>
    </location>
</feature>
<evidence type="ECO:0000256" key="1">
    <source>
        <dbReference type="SAM" id="Coils"/>
    </source>
</evidence>
<name>A0A6C0KNE8_9ZZZZ</name>
<proteinExistence type="predicted"/>
<dbReference type="EMBL" id="MN740926">
    <property type="protein sequence ID" value="QHU18220.1"/>
    <property type="molecule type" value="Genomic_DNA"/>
</dbReference>
<sequence>MGKPLAKSILGKLLDSEAKKLTKLQEKSDNLGKEMLKYQAEYVVAAKKGESTDTKLRKMADKGFKYEYLAFEAVDKLNEYKYFLTKKYYKKV</sequence>
<dbReference type="AlphaFoldDB" id="A0A6C0KNE8"/>